<reference evidence="2 3" key="1">
    <citation type="submission" date="2024-08" db="EMBL/GenBank/DDBJ databases">
        <authorList>
            <person name="Cucini C."/>
            <person name="Frati F."/>
        </authorList>
    </citation>
    <scope>NUCLEOTIDE SEQUENCE [LARGE SCALE GENOMIC DNA]</scope>
</reference>
<sequence length="105" mass="11809">MTSLGLWFVLFLGFVTIERIYGGGVAPDVQLGSMEAPAFPERPVLFTSPSEVKHYLDSLGKKISFSSRQRYGKRAILQVLRDANSARLEQPSDSQDECNCERLRK</sequence>
<evidence type="ECO:0000313" key="2">
    <source>
        <dbReference type="EMBL" id="CAL8129649.1"/>
    </source>
</evidence>
<gene>
    <name evidence="2" type="ORF">ODALV1_LOCUS23360</name>
</gene>
<dbReference type="PROSITE" id="PS50276">
    <property type="entry name" value="PANCREATIC_HORMONE_2"/>
    <property type="match status" value="1"/>
</dbReference>
<dbReference type="EMBL" id="CAXLJM020000078">
    <property type="protein sequence ID" value="CAL8129649.1"/>
    <property type="molecule type" value="Genomic_DNA"/>
</dbReference>
<evidence type="ECO:0000313" key="3">
    <source>
        <dbReference type="Proteomes" id="UP001642540"/>
    </source>
</evidence>
<name>A0ABP1RKT1_9HEXA</name>
<comment type="caution">
    <text evidence="2">The sequence shown here is derived from an EMBL/GenBank/DDBJ whole genome shotgun (WGS) entry which is preliminary data.</text>
</comment>
<feature type="chain" id="PRO_5045710054" evidence="1">
    <location>
        <begin position="23"/>
        <end position="105"/>
    </location>
</feature>
<organism evidence="2 3">
    <name type="scientific">Orchesella dallaii</name>
    <dbReference type="NCBI Taxonomy" id="48710"/>
    <lineage>
        <taxon>Eukaryota</taxon>
        <taxon>Metazoa</taxon>
        <taxon>Ecdysozoa</taxon>
        <taxon>Arthropoda</taxon>
        <taxon>Hexapoda</taxon>
        <taxon>Collembola</taxon>
        <taxon>Entomobryomorpha</taxon>
        <taxon>Entomobryoidea</taxon>
        <taxon>Orchesellidae</taxon>
        <taxon>Orchesellinae</taxon>
        <taxon>Orchesella</taxon>
    </lineage>
</organism>
<accession>A0ABP1RKT1</accession>
<dbReference type="Proteomes" id="UP001642540">
    <property type="component" value="Unassembled WGS sequence"/>
</dbReference>
<keyword evidence="1" id="KW-0732">Signal</keyword>
<proteinExistence type="predicted"/>
<protein>
    <submittedName>
        <fullName evidence="2">Uncharacterized protein</fullName>
    </submittedName>
</protein>
<keyword evidence="3" id="KW-1185">Reference proteome</keyword>
<feature type="signal peptide" evidence="1">
    <location>
        <begin position="1"/>
        <end position="22"/>
    </location>
</feature>
<evidence type="ECO:0000256" key="1">
    <source>
        <dbReference type="SAM" id="SignalP"/>
    </source>
</evidence>